<dbReference type="AlphaFoldDB" id="A0A6N1VGJ4"/>
<evidence type="ECO:0000313" key="5">
    <source>
        <dbReference type="Proteomes" id="UP000509367"/>
    </source>
</evidence>
<dbReference type="GO" id="GO:0016747">
    <property type="term" value="F:acyltransferase activity, transferring groups other than amino-acyl groups"/>
    <property type="evidence" value="ECO:0007669"/>
    <property type="project" value="InterPro"/>
</dbReference>
<keyword evidence="1 4" id="KW-0808">Transferase</keyword>
<dbReference type="EMBL" id="CP054836">
    <property type="protein sequence ID" value="QKV19898.1"/>
    <property type="molecule type" value="Genomic_DNA"/>
</dbReference>
<dbReference type="CDD" id="cd04301">
    <property type="entry name" value="NAT_SF"/>
    <property type="match status" value="1"/>
</dbReference>
<dbReference type="Proteomes" id="UP000509367">
    <property type="component" value="Chromosome"/>
</dbReference>
<sequence length="168" mass="18867">MTSLTIDIRPASGRDADQIAEVHEASWRNAYDGIIPHKSLQAMISRRHAGWWRRAITRGTSVMVVDMGGLISGYCTYGLNRARALPQEGEIYELYIRPEYQGIGLGTCLFDAAQGSLKNHGCRGLVVWALEDNQMAMRFYAGHGGRDIAQGFETFEERQLRKVAFVWS</sequence>
<dbReference type="InterPro" id="IPR050832">
    <property type="entry name" value="Bact_Acetyltransf"/>
</dbReference>
<gene>
    <name evidence="4" type="ORF">HTY61_16290</name>
</gene>
<dbReference type="Gene3D" id="3.40.630.30">
    <property type="match status" value="1"/>
</dbReference>
<protein>
    <submittedName>
        <fullName evidence="4">GNAT family N-acetyltransferase</fullName>
    </submittedName>
</protein>
<dbReference type="Pfam" id="PF00583">
    <property type="entry name" value="Acetyltransf_1"/>
    <property type="match status" value="1"/>
</dbReference>
<keyword evidence="2" id="KW-0012">Acyltransferase</keyword>
<evidence type="ECO:0000259" key="3">
    <source>
        <dbReference type="PROSITE" id="PS51186"/>
    </source>
</evidence>
<evidence type="ECO:0000256" key="2">
    <source>
        <dbReference type="ARBA" id="ARBA00023315"/>
    </source>
</evidence>
<name>A0A6N1VGJ4_9HYPH</name>
<dbReference type="PROSITE" id="PS51186">
    <property type="entry name" value="GNAT"/>
    <property type="match status" value="1"/>
</dbReference>
<evidence type="ECO:0000313" key="4">
    <source>
        <dbReference type="EMBL" id="QKV19898.1"/>
    </source>
</evidence>
<reference evidence="4 5" key="1">
    <citation type="submission" date="2020-06" db="EMBL/GenBank/DDBJ databases">
        <title>Oricola thermophila sp. nov. isolated from a tidal sediments.</title>
        <authorList>
            <person name="Kwon K.K."/>
            <person name="Yang S.-H."/>
            <person name="Park M.-J."/>
        </authorList>
    </citation>
    <scope>NUCLEOTIDE SEQUENCE [LARGE SCALE GENOMIC DNA]</scope>
    <source>
        <strain evidence="4 5">MEBiC13590</strain>
    </source>
</reference>
<dbReference type="RefSeq" id="WP_175277789.1">
    <property type="nucleotide sequence ID" value="NZ_CP054836.1"/>
</dbReference>
<feature type="domain" description="N-acetyltransferase" evidence="3">
    <location>
        <begin position="6"/>
        <end position="168"/>
    </location>
</feature>
<proteinExistence type="predicted"/>
<dbReference type="InterPro" id="IPR000182">
    <property type="entry name" value="GNAT_dom"/>
</dbReference>
<evidence type="ECO:0000256" key="1">
    <source>
        <dbReference type="ARBA" id="ARBA00022679"/>
    </source>
</evidence>
<organism evidence="4 5">
    <name type="scientific">Oricola thermophila</name>
    <dbReference type="NCBI Taxonomy" id="2742145"/>
    <lineage>
        <taxon>Bacteria</taxon>
        <taxon>Pseudomonadati</taxon>
        <taxon>Pseudomonadota</taxon>
        <taxon>Alphaproteobacteria</taxon>
        <taxon>Hyphomicrobiales</taxon>
        <taxon>Ahrensiaceae</taxon>
        <taxon>Oricola</taxon>
    </lineage>
</organism>
<dbReference type="PANTHER" id="PTHR43877">
    <property type="entry name" value="AMINOALKYLPHOSPHONATE N-ACETYLTRANSFERASE-RELATED-RELATED"/>
    <property type="match status" value="1"/>
</dbReference>
<dbReference type="InterPro" id="IPR016181">
    <property type="entry name" value="Acyl_CoA_acyltransferase"/>
</dbReference>
<accession>A0A6N1VGJ4</accession>
<keyword evidence="5" id="KW-1185">Reference proteome</keyword>
<dbReference type="SUPFAM" id="SSF55729">
    <property type="entry name" value="Acyl-CoA N-acyltransferases (Nat)"/>
    <property type="match status" value="1"/>
</dbReference>
<dbReference type="KEGG" id="orm:HTY61_16290"/>